<dbReference type="InterPro" id="IPR008926">
    <property type="entry name" value="RNR_R1-su_N"/>
</dbReference>
<keyword evidence="4 9" id="KW-0067">ATP-binding</keyword>
<dbReference type="Gene3D" id="3.20.70.20">
    <property type="match status" value="1"/>
</dbReference>
<dbReference type="AlphaFoldDB" id="A0A560DP60"/>
<dbReference type="PROSITE" id="PS51161">
    <property type="entry name" value="ATP_CONE"/>
    <property type="match status" value="2"/>
</dbReference>
<reference evidence="12 13" key="1">
    <citation type="submission" date="2019-06" db="EMBL/GenBank/DDBJ databases">
        <title>Genomic Encyclopedia of Type Strains, Phase IV (KMG-V): Genome sequencing to study the core and pangenomes of soil and plant-associated prokaryotes.</title>
        <authorList>
            <person name="Whitman W."/>
        </authorList>
    </citation>
    <scope>NUCLEOTIDE SEQUENCE [LARGE SCALE GENOMIC DNA]</scope>
    <source>
        <strain evidence="12 13">BR 510</strain>
    </source>
</reference>
<comment type="function">
    <text evidence="7 10">Provides the precursors necessary for DNA synthesis. Catalyzes the biosynthesis of deoxyribonucleotides from the corresponding ribonucleotides.</text>
</comment>
<keyword evidence="2" id="KW-0021">Allosteric enzyme</keyword>
<dbReference type="EC" id="1.17.4.1" evidence="10"/>
<dbReference type="PANTHER" id="PTHR11573">
    <property type="entry name" value="RIBONUCLEOSIDE-DIPHOSPHATE REDUCTASE LARGE CHAIN"/>
    <property type="match status" value="1"/>
</dbReference>
<organism evidence="12 13">
    <name type="scientific">Bradyrhizobium stylosanthis</name>
    <dbReference type="NCBI Taxonomy" id="1803665"/>
    <lineage>
        <taxon>Bacteria</taxon>
        <taxon>Pseudomonadati</taxon>
        <taxon>Pseudomonadota</taxon>
        <taxon>Alphaproteobacteria</taxon>
        <taxon>Hyphomicrobiales</taxon>
        <taxon>Nitrobacteraceae</taxon>
        <taxon>Bradyrhizobium</taxon>
    </lineage>
</organism>
<keyword evidence="6 10" id="KW-0215">Deoxyribonucleotide synthesis</keyword>
<evidence type="ECO:0000256" key="7">
    <source>
        <dbReference type="ARBA" id="ARBA00024942"/>
    </source>
</evidence>
<dbReference type="InterPro" id="IPR013509">
    <property type="entry name" value="RNR_lsu_N"/>
</dbReference>
<sequence>MQIIRRNGKVSPFDSAKIAVAMTKAFLAVEGTSAVASRRVHESVEQLTSEVVTALMRRAGEGRTFHIEDVQDQVELALMRSEHHKVARAYVLYREERSRQRAEEVAAEAKTATAPELHVTLADGSRVGLDNKRLALIIGEACAGLDGVSAAPVLTETTRNLYDGISQDELALASIMAARTLVEQEPNYAYVSARLLLDKLRGEVLSHVHGVPTSASQADMATRYAEYFPAYVKVGIAAELLDPELSRFDLSRIAAALKPERDLNFQFLGLQTLYDRYFLHEHGKRIELPQAFFMRVAMGLAVREIDREAKAIEFYDLLSSFDFMASTPTLFNSGTLRPQLSSCFLTTVSDDLDGIFKSVKDNALLAKYSGGLGNDWTPVRGLGAHIKGTNGESQGIIPFLKVANDTAIAVNQGGKRKGAVCAYLETWHVDIEEFLDLRKNTGDDRRRTHDMNTANWVPDLFMQRVDADGEWTLFSPDETPDLHDLYGTAFKTAYEAYEAKAKAGTIRVFKTVRATDLWRRMLTMLFETGHPWITFKDPCNLRSPQRHMGVIHSSNLCTEITLNTSADEVAVCNLGSINMLAHVGANGIDQAKLKRTVKTAVRMLDNVIDINFYTIPEARRSNMRHRPVGLGLMGFQEALQVQRIQIASDAAVTFADVSMEAISYHAIEASSDLATERGRYLSFEGSLWSKGILPLDSIQLLKDARGGLDVDRSSTLDWDRLRKKVVAGGMRNSNVIAIAPTATISNICGVSQSIEPHYQNLFVKSNMSGDFTVVNEMLVRDLKARGLWDDVMISDLKYFDGSVGQIDRVPNDLKHLYATAFEVDSSWLIEAAARRQKWIDQSQSLNLYIANPSGKSLDALYRLAWRRGLKTTYYLRSHSATHVEKSTLKGTDGKLNAVSASAAISYAPVVVPAIAAPDLDGMNACHINDPECDACQ</sequence>
<evidence type="ECO:0000256" key="4">
    <source>
        <dbReference type="ARBA" id="ARBA00022840"/>
    </source>
</evidence>
<feature type="domain" description="ATP-cone" evidence="11">
    <location>
        <begin position="1"/>
        <end position="101"/>
    </location>
</feature>
<dbReference type="InterPro" id="IPR000788">
    <property type="entry name" value="RNR_lg_C"/>
</dbReference>
<evidence type="ECO:0000256" key="2">
    <source>
        <dbReference type="ARBA" id="ARBA00022533"/>
    </source>
</evidence>
<evidence type="ECO:0000256" key="1">
    <source>
        <dbReference type="ARBA" id="ARBA00010406"/>
    </source>
</evidence>
<keyword evidence="5 10" id="KW-0560">Oxidoreductase</keyword>
<dbReference type="PANTHER" id="PTHR11573:SF6">
    <property type="entry name" value="RIBONUCLEOSIDE-DIPHOSPHATE REDUCTASE LARGE SUBUNIT"/>
    <property type="match status" value="1"/>
</dbReference>
<dbReference type="InterPro" id="IPR005144">
    <property type="entry name" value="ATP-cone_dom"/>
</dbReference>
<dbReference type="GO" id="GO:0009263">
    <property type="term" value="P:deoxyribonucleotide biosynthetic process"/>
    <property type="evidence" value="ECO:0007669"/>
    <property type="project" value="UniProtKB-KW"/>
</dbReference>
<dbReference type="NCBIfam" id="TIGR02506">
    <property type="entry name" value="NrdE_NrdA"/>
    <property type="match status" value="1"/>
</dbReference>
<dbReference type="GO" id="GO:0005971">
    <property type="term" value="C:ribonucleoside-diphosphate reductase complex"/>
    <property type="evidence" value="ECO:0007669"/>
    <property type="project" value="TreeGrafter"/>
</dbReference>
<evidence type="ECO:0000256" key="10">
    <source>
        <dbReference type="RuleBase" id="RU003410"/>
    </source>
</evidence>
<dbReference type="Proteomes" id="UP000319949">
    <property type="component" value="Unassembled WGS sequence"/>
</dbReference>
<dbReference type="FunFam" id="3.20.70.20:FF:000009">
    <property type="entry name" value="Ribonucleoside-diphosphate reductase"/>
    <property type="match status" value="1"/>
</dbReference>
<evidence type="ECO:0000256" key="8">
    <source>
        <dbReference type="ARBA" id="ARBA00047754"/>
    </source>
</evidence>
<accession>A0A560DP60</accession>
<evidence type="ECO:0000256" key="5">
    <source>
        <dbReference type="ARBA" id="ARBA00023002"/>
    </source>
</evidence>
<evidence type="ECO:0000256" key="3">
    <source>
        <dbReference type="ARBA" id="ARBA00022741"/>
    </source>
</evidence>
<comment type="catalytic activity">
    <reaction evidence="8 10">
        <text>a 2'-deoxyribonucleoside 5'-diphosphate + [thioredoxin]-disulfide + H2O = a ribonucleoside 5'-diphosphate + [thioredoxin]-dithiol</text>
        <dbReference type="Rhea" id="RHEA:23252"/>
        <dbReference type="Rhea" id="RHEA-COMP:10698"/>
        <dbReference type="Rhea" id="RHEA-COMP:10700"/>
        <dbReference type="ChEBI" id="CHEBI:15377"/>
        <dbReference type="ChEBI" id="CHEBI:29950"/>
        <dbReference type="ChEBI" id="CHEBI:50058"/>
        <dbReference type="ChEBI" id="CHEBI:57930"/>
        <dbReference type="ChEBI" id="CHEBI:73316"/>
        <dbReference type="EC" id="1.17.4.1"/>
    </reaction>
</comment>
<dbReference type="NCBIfam" id="NF005544">
    <property type="entry name" value="PRK07207.1"/>
    <property type="match status" value="1"/>
</dbReference>
<dbReference type="Pfam" id="PF03477">
    <property type="entry name" value="ATP-cone"/>
    <property type="match status" value="1"/>
</dbReference>
<feature type="domain" description="ATP-cone" evidence="11">
    <location>
        <begin position="117"/>
        <end position="206"/>
    </location>
</feature>
<dbReference type="CDD" id="cd01679">
    <property type="entry name" value="RNR_I"/>
    <property type="match status" value="1"/>
</dbReference>
<dbReference type="UniPathway" id="UPA00326"/>
<dbReference type="InterPro" id="IPR013346">
    <property type="entry name" value="NrdE_NrdA_C"/>
</dbReference>
<comment type="caution">
    <text evidence="12">The sequence shown here is derived from an EMBL/GenBank/DDBJ whole genome shotgun (WGS) entry which is preliminary data.</text>
</comment>
<proteinExistence type="inferred from homology"/>
<evidence type="ECO:0000256" key="6">
    <source>
        <dbReference type="ARBA" id="ARBA00023116"/>
    </source>
</evidence>
<comment type="similarity">
    <text evidence="1 10">Belongs to the ribonucleoside diphosphate reductase large chain family.</text>
</comment>
<dbReference type="Pfam" id="PF02867">
    <property type="entry name" value="Ribonuc_red_lgC"/>
    <property type="match status" value="1"/>
</dbReference>
<name>A0A560DP60_9BRAD</name>
<evidence type="ECO:0000256" key="9">
    <source>
        <dbReference type="PROSITE-ProRule" id="PRU00492"/>
    </source>
</evidence>
<evidence type="ECO:0000259" key="11">
    <source>
        <dbReference type="PROSITE" id="PS51161"/>
    </source>
</evidence>
<dbReference type="GO" id="GO:0004748">
    <property type="term" value="F:ribonucleoside-diphosphate reductase activity, thioredoxin disulfide as acceptor"/>
    <property type="evidence" value="ECO:0007669"/>
    <property type="project" value="UniProtKB-EC"/>
</dbReference>
<evidence type="ECO:0000313" key="13">
    <source>
        <dbReference type="Proteomes" id="UP000319949"/>
    </source>
</evidence>
<gene>
    <name evidence="12" type="ORF">FBZ96_105586</name>
</gene>
<dbReference type="PRINTS" id="PR01183">
    <property type="entry name" value="RIBORDTASEM1"/>
</dbReference>
<dbReference type="PROSITE" id="PS00089">
    <property type="entry name" value="RIBORED_LARGE"/>
    <property type="match status" value="1"/>
</dbReference>
<dbReference type="GO" id="GO:0005524">
    <property type="term" value="F:ATP binding"/>
    <property type="evidence" value="ECO:0007669"/>
    <property type="project" value="UniProtKB-UniRule"/>
</dbReference>
<keyword evidence="3 9" id="KW-0547">Nucleotide-binding</keyword>
<evidence type="ECO:0000313" key="12">
    <source>
        <dbReference type="EMBL" id="TWA98907.1"/>
    </source>
</evidence>
<dbReference type="STRING" id="1803665.GCA_001641335_05376"/>
<dbReference type="SUPFAM" id="SSF48168">
    <property type="entry name" value="R1 subunit of ribonucleotide reductase, N-terminal domain"/>
    <property type="match status" value="1"/>
</dbReference>
<dbReference type="Pfam" id="PF00317">
    <property type="entry name" value="Ribonuc_red_lgN"/>
    <property type="match status" value="1"/>
</dbReference>
<dbReference type="InterPro" id="IPR039718">
    <property type="entry name" value="Rrm1"/>
</dbReference>
<dbReference type="SUPFAM" id="SSF51998">
    <property type="entry name" value="PFL-like glycyl radical enzymes"/>
    <property type="match status" value="1"/>
</dbReference>
<keyword evidence="13" id="KW-1185">Reference proteome</keyword>
<protein>
    <recommendedName>
        <fullName evidence="10">Ribonucleoside-diphosphate reductase</fullName>
        <ecNumber evidence="10">1.17.4.1</ecNumber>
    </recommendedName>
</protein>
<dbReference type="EMBL" id="VITK01000005">
    <property type="protein sequence ID" value="TWA98907.1"/>
    <property type="molecule type" value="Genomic_DNA"/>
</dbReference>